<name>A0A2I1BVA3_ASPN1</name>
<dbReference type="GO" id="GO:0005576">
    <property type="term" value="C:extracellular region"/>
    <property type="evidence" value="ECO:0007669"/>
    <property type="project" value="TreeGrafter"/>
</dbReference>
<dbReference type="PANTHER" id="PTHR38123:SF1">
    <property type="entry name" value="HYDROPHOBIC SURFACE BINDING PROTEIN"/>
    <property type="match status" value="1"/>
</dbReference>
<organism evidence="2 3">
    <name type="scientific">Aspergillus novofumigatus (strain IBT 16806)</name>
    <dbReference type="NCBI Taxonomy" id="1392255"/>
    <lineage>
        <taxon>Eukaryota</taxon>
        <taxon>Fungi</taxon>
        <taxon>Dikarya</taxon>
        <taxon>Ascomycota</taxon>
        <taxon>Pezizomycotina</taxon>
        <taxon>Eurotiomycetes</taxon>
        <taxon>Eurotiomycetidae</taxon>
        <taxon>Eurotiales</taxon>
        <taxon>Aspergillaceae</taxon>
        <taxon>Aspergillus</taxon>
        <taxon>Aspergillus subgen. Fumigati</taxon>
    </lineage>
</organism>
<dbReference type="OMA" id="KAFDGHP"/>
<dbReference type="AlphaFoldDB" id="A0A2I1BVA3"/>
<evidence type="ECO:0000313" key="2">
    <source>
        <dbReference type="EMBL" id="PKX89299.1"/>
    </source>
</evidence>
<accession>A0A2I1BVA3</accession>
<sequence length="180" mass="19231">MVAIKNLFSALVATALITSTSALPVPNTVKDVVHNLNAAANKYTNLDNAVKAFDGHPAQYTAITKKEAAVEASLHRAIDAAHATAPLSDEDSKFIMQALAKPYPTFMGDLLADIVAKEPQVNQIGKSGDMLRILKNLSVLSSELPDALEKIVDAKDAEEIDGGEKWVQALFADAIKAYSQ</sequence>
<dbReference type="OrthoDB" id="4492297at2759"/>
<dbReference type="Proteomes" id="UP000234474">
    <property type="component" value="Unassembled WGS sequence"/>
</dbReference>
<protein>
    <submittedName>
        <fullName evidence="2">Putative cell wall protein</fullName>
    </submittedName>
</protein>
<proteinExistence type="predicted"/>
<dbReference type="VEuPathDB" id="FungiDB:P174DRAFT_425228"/>
<dbReference type="EMBL" id="MSZS01000010">
    <property type="protein sequence ID" value="PKX89299.1"/>
    <property type="molecule type" value="Genomic_DNA"/>
</dbReference>
<evidence type="ECO:0000313" key="3">
    <source>
        <dbReference type="Proteomes" id="UP000234474"/>
    </source>
</evidence>
<comment type="caution">
    <text evidence="2">The sequence shown here is derived from an EMBL/GenBank/DDBJ whole genome shotgun (WGS) entry which is preliminary data.</text>
</comment>
<reference evidence="3" key="1">
    <citation type="journal article" date="2018" name="Proc. Natl. Acad. Sci. U.S.A.">
        <title>Linking secondary metabolites to gene clusters through genome sequencing of six diverse Aspergillus species.</title>
        <authorList>
            <person name="Kaerboelling I."/>
            <person name="Vesth T.C."/>
            <person name="Frisvad J.C."/>
            <person name="Nybo J.L."/>
            <person name="Theobald S."/>
            <person name="Kuo A."/>
            <person name="Bowyer P."/>
            <person name="Matsuda Y."/>
            <person name="Mondo S."/>
            <person name="Lyhne E.K."/>
            <person name="Kogle M.E."/>
            <person name="Clum A."/>
            <person name="Lipzen A."/>
            <person name="Salamov A."/>
            <person name="Ngan C.Y."/>
            <person name="Daum C."/>
            <person name="Chiniquy J."/>
            <person name="Barry K."/>
            <person name="LaButti K."/>
            <person name="Haridas S."/>
            <person name="Simmons B.A."/>
            <person name="Magnuson J.K."/>
            <person name="Mortensen U.H."/>
            <person name="Larsen T.O."/>
            <person name="Grigoriev I.V."/>
            <person name="Baker S.E."/>
            <person name="Andersen M.R."/>
        </authorList>
    </citation>
    <scope>NUCLEOTIDE SEQUENCE [LARGE SCALE GENOMIC DNA]</scope>
    <source>
        <strain evidence="3">IBT 16806</strain>
    </source>
</reference>
<keyword evidence="3" id="KW-1185">Reference proteome</keyword>
<dbReference type="Pfam" id="PF12296">
    <property type="entry name" value="HsbA"/>
    <property type="match status" value="1"/>
</dbReference>
<dbReference type="PANTHER" id="PTHR38123">
    <property type="entry name" value="CELL WALL SERINE-THREONINE-RICH GALACTOMANNOPROTEIN MP1 (AFU_ORTHOLOGUE AFUA_4G03240)"/>
    <property type="match status" value="1"/>
</dbReference>
<keyword evidence="1" id="KW-0732">Signal</keyword>
<feature type="signal peptide" evidence="1">
    <location>
        <begin position="1"/>
        <end position="22"/>
    </location>
</feature>
<dbReference type="InterPro" id="IPR021054">
    <property type="entry name" value="Cell_wall_mannoprotein_1"/>
</dbReference>
<evidence type="ECO:0000256" key="1">
    <source>
        <dbReference type="SAM" id="SignalP"/>
    </source>
</evidence>
<dbReference type="RefSeq" id="XP_024677894.1">
    <property type="nucleotide sequence ID" value="XM_024825269.1"/>
</dbReference>
<dbReference type="GeneID" id="36532594"/>
<gene>
    <name evidence="2" type="ORF">P174DRAFT_425228</name>
</gene>
<feature type="chain" id="PRO_5014173753" evidence="1">
    <location>
        <begin position="23"/>
        <end position="180"/>
    </location>
</feature>